<protein>
    <submittedName>
        <fullName evidence="1">3691_t:CDS:1</fullName>
    </submittedName>
</protein>
<evidence type="ECO:0000313" key="1">
    <source>
        <dbReference type="EMBL" id="CAG8797748.1"/>
    </source>
</evidence>
<reference evidence="1" key="1">
    <citation type="submission" date="2021-06" db="EMBL/GenBank/DDBJ databases">
        <authorList>
            <person name="Kallberg Y."/>
            <person name="Tangrot J."/>
            <person name="Rosling A."/>
        </authorList>
    </citation>
    <scope>NUCLEOTIDE SEQUENCE</scope>
    <source>
        <strain evidence="1">28 12/20/2015</strain>
    </source>
</reference>
<sequence>EVRRAVIYNIEYNEETLAHILQRARDVDPMNRRGVYMKLTEEINDFRVLSIGDREKLLSWGLTDRDSHVKKACARMLSTSWIQHANNNLLELLKRIFGAVLQSKYNSTSSFKT</sequence>
<dbReference type="Proteomes" id="UP000789366">
    <property type="component" value="Unassembled WGS sequence"/>
</dbReference>
<dbReference type="EMBL" id="CAJVPW010076190">
    <property type="protein sequence ID" value="CAG8797748.1"/>
    <property type="molecule type" value="Genomic_DNA"/>
</dbReference>
<feature type="non-terminal residue" evidence="1">
    <location>
        <position position="113"/>
    </location>
</feature>
<evidence type="ECO:0000313" key="2">
    <source>
        <dbReference type="Proteomes" id="UP000789366"/>
    </source>
</evidence>
<organism evidence="1 2">
    <name type="scientific">Cetraspora pellucida</name>
    <dbReference type="NCBI Taxonomy" id="1433469"/>
    <lineage>
        <taxon>Eukaryota</taxon>
        <taxon>Fungi</taxon>
        <taxon>Fungi incertae sedis</taxon>
        <taxon>Mucoromycota</taxon>
        <taxon>Glomeromycotina</taxon>
        <taxon>Glomeromycetes</taxon>
        <taxon>Diversisporales</taxon>
        <taxon>Gigasporaceae</taxon>
        <taxon>Cetraspora</taxon>
    </lineage>
</organism>
<name>A0ACA9RL02_9GLOM</name>
<proteinExistence type="predicted"/>
<keyword evidence="2" id="KW-1185">Reference proteome</keyword>
<accession>A0ACA9RL02</accession>
<gene>
    <name evidence="1" type="ORF">SPELUC_LOCUS17782</name>
</gene>
<feature type="non-terminal residue" evidence="1">
    <location>
        <position position="1"/>
    </location>
</feature>
<comment type="caution">
    <text evidence="1">The sequence shown here is derived from an EMBL/GenBank/DDBJ whole genome shotgun (WGS) entry which is preliminary data.</text>
</comment>